<organism evidence="3 4">
    <name type="scientific">Allokutzneria albata</name>
    <name type="common">Kibdelosporangium albatum</name>
    <dbReference type="NCBI Taxonomy" id="211114"/>
    <lineage>
        <taxon>Bacteria</taxon>
        <taxon>Bacillati</taxon>
        <taxon>Actinomycetota</taxon>
        <taxon>Actinomycetes</taxon>
        <taxon>Pseudonocardiales</taxon>
        <taxon>Pseudonocardiaceae</taxon>
        <taxon>Allokutzneria</taxon>
    </lineage>
</organism>
<dbReference type="NCBIfam" id="TIGR03618">
    <property type="entry name" value="Rv1155_F420"/>
    <property type="match status" value="1"/>
</dbReference>
<evidence type="ECO:0000256" key="1">
    <source>
        <dbReference type="ARBA" id="ARBA00023002"/>
    </source>
</evidence>
<dbReference type="STRING" id="211114.SAMN04489726_5853"/>
<dbReference type="PANTHER" id="PTHR35176:SF2">
    <property type="entry name" value="F420H(2)-DEPENDENT REDUCTASE RV1155"/>
    <property type="match status" value="1"/>
</dbReference>
<dbReference type="Proteomes" id="UP000183376">
    <property type="component" value="Chromosome I"/>
</dbReference>
<sequence>MDLEAALDVVREQHRAVLTTLRRDGTPQMSPVLAGVDADGRVVVSTRAGAMKTRNVRRDPRAWLCVLPDGFFGRWVQVSGTVEIVELPGAMDGLVDYYRRVSGEHSDWDEYRASMIAEERVLLRITVEQAGPDVSG</sequence>
<protein>
    <submittedName>
        <fullName evidence="3">PPOX class probable F420-dependent enzyme</fullName>
    </submittedName>
</protein>
<dbReference type="PANTHER" id="PTHR35176">
    <property type="entry name" value="HEME OXYGENASE HI_0854-RELATED"/>
    <property type="match status" value="1"/>
</dbReference>
<dbReference type="GO" id="GO:0016627">
    <property type="term" value="F:oxidoreductase activity, acting on the CH-CH group of donors"/>
    <property type="evidence" value="ECO:0007669"/>
    <property type="project" value="TreeGrafter"/>
</dbReference>
<accession>A0A1H0A2L3</accession>
<keyword evidence="4" id="KW-1185">Reference proteome</keyword>
<keyword evidence="1" id="KW-0560">Oxidoreductase</keyword>
<name>A0A1H0A2L3_ALLAB</name>
<dbReference type="EMBL" id="LT629701">
    <property type="protein sequence ID" value="SDN27959.1"/>
    <property type="molecule type" value="Genomic_DNA"/>
</dbReference>
<reference evidence="3 4" key="1">
    <citation type="submission" date="2016-10" db="EMBL/GenBank/DDBJ databases">
        <authorList>
            <person name="de Groot N.N."/>
        </authorList>
    </citation>
    <scope>NUCLEOTIDE SEQUENCE [LARGE SCALE GENOMIC DNA]</scope>
    <source>
        <strain evidence="3 4">DSM 44149</strain>
    </source>
</reference>
<dbReference type="InterPro" id="IPR011576">
    <property type="entry name" value="Pyridox_Oxase_N"/>
</dbReference>
<evidence type="ECO:0000259" key="2">
    <source>
        <dbReference type="Pfam" id="PF01243"/>
    </source>
</evidence>
<dbReference type="Gene3D" id="2.30.110.10">
    <property type="entry name" value="Electron Transport, Fmn-binding Protein, Chain A"/>
    <property type="match status" value="1"/>
</dbReference>
<gene>
    <name evidence="3" type="ORF">SAMN04489726_5853</name>
</gene>
<dbReference type="RefSeq" id="WP_030427965.1">
    <property type="nucleotide sequence ID" value="NZ_JOEF01000003.1"/>
</dbReference>
<evidence type="ECO:0000313" key="4">
    <source>
        <dbReference type="Proteomes" id="UP000183376"/>
    </source>
</evidence>
<dbReference type="GO" id="GO:0005829">
    <property type="term" value="C:cytosol"/>
    <property type="evidence" value="ECO:0007669"/>
    <property type="project" value="TreeGrafter"/>
</dbReference>
<dbReference type="InterPro" id="IPR019920">
    <property type="entry name" value="F420-binding_dom_put"/>
</dbReference>
<dbReference type="AlphaFoldDB" id="A0A1H0A2L3"/>
<dbReference type="InterPro" id="IPR012349">
    <property type="entry name" value="Split_barrel_FMN-bd"/>
</dbReference>
<dbReference type="GO" id="GO:0070967">
    <property type="term" value="F:coenzyme F420 binding"/>
    <property type="evidence" value="ECO:0007669"/>
    <property type="project" value="TreeGrafter"/>
</dbReference>
<proteinExistence type="predicted"/>
<feature type="domain" description="Pyridoxamine 5'-phosphate oxidase N-terminal" evidence="2">
    <location>
        <begin position="4"/>
        <end position="130"/>
    </location>
</feature>
<dbReference type="SUPFAM" id="SSF50475">
    <property type="entry name" value="FMN-binding split barrel"/>
    <property type="match status" value="1"/>
</dbReference>
<dbReference type="eggNOG" id="COG3576">
    <property type="taxonomic scope" value="Bacteria"/>
</dbReference>
<evidence type="ECO:0000313" key="3">
    <source>
        <dbReference type="EMBL" id="SDN27959.1"/>
    </source>
</evidence>
<dbReference type="Pfam" id="PF01243">
    <property type="entry name" value="PNPOx_N"/>
    <property type="match status" value="1"/>
</dbReference>
<dbReference type="InterPro" id="IPR052019">
    <property type="entry name" value="F420H2_bilvrd_red/Heme_oxyg"/>
</dbReference>